<keyword evidence="2" id="KW-1185">Reference proteome</keyword>
<accession>A0A0C9U4F7</accession>
<reference evidence="1 2" key="1">
    <citation type="submission" date="2014-06" db="EMBL/GenBank/DDBJ databases">
        <authorList>
            <consortium name="DOE Joint Genome Institute"/>
            <person name="Kuo A."/>
            <person name="Kohler A."/>
            <person name="Nagy L.G."/>
            <person name="Floudas D."/>
            <person name="Copeland A."/>
            <person name="Barry K.W."/>
            <person name="Cichocki N."/>
            <person name="Veneault-Fourrey C."/>
            <person name="LaButti K."/>
            <person name="Lindquist E.A."/>
            <person name="Lipzen A."/>
            <person name="Lundell T."/>
            <person name="Morin E."/>
            <person name="Murat C."/>
            <person name="Sun H."/>
            <person name="Tunlid A."/>
            <person name="Henrissat B."/>
            <person name="Grigoriev I.V."/>
            <person name="Hibbett D.S."/>
            <person name="Martin F."/>
            <person name="Nordberg H.P."/>
            <person name="Cantor M.N."/>
            <person name="Hua S.X."/>
        </authorList>
    </citation>
    <scope>NUCLEOTIDE SEQUENCE [LARGE SCALE GENOMIC DNA]</scope>
    <source>
        <strain evidence="1 2">ATCC 200175</strain>
    </source>
</reference>
<evidence type="ECO:0000313" key="2">
    <source>
        <dbReference type="Proteomes" id="UP000053647"/>
    </source>
</evidence>
<reference evidence="2" key="2">
    <citation type="submission" date="2015-01" db="EMBL/GenBank/DDBJ databases">
        <title>Evolutionary Origins and Diversification of the Mycorrhizal Mutualists.</title>
        <authorList>
            <consortium name="DOE Joint Genome Institute"/>
            <consortium name="Mycorrhizal Genomics Consortium"/>
            <person name="Kohler A."/>
            <person name="Kuo A."/>
            <person name="Nagy L.G."/>
            <person name="Floudas D."/>
            <person name="Copeland A."/>
            <person name="Barry K.W."/>
            <person name="Cichocki N."/>
            <person name="Veneault-Fourrey C."/>
            <person name="LaButti K."/>
            <person name="Lindquist E.A."/>
            <person name="Lipzen A."/>
            <person name="Lundell T."/>
            <person name="Morin E."/>
            <person name="Murat C."/>
            <person name="Riley R."/>
            <person name="Ohm R."/>
            <person name="Sun H."/>
            <person name="Tunlid A."/>
            <person name="Henrissat B."/>
            <person name="Grigoriev I.V."/>
            <person name="Hibbett D.S."/>
            <person name="Martin F."/>
        </authorList>
    </citation>
    <scope>NUCLEOTIDE SEQUENCE [LARGE SCALE GENOMIC DNA]</scope>
    <source>
        <strain evidence="2">ATCC 200175</strain>
    </source>
</reference>
<dbReference type="OrthoDB" id="2649918at2759"/>
<gene>
    <name evidence="1" type="ORF">PAXINDRAFT_169936</name>
</gene>
<name>A0A0C9U4F7_PAXIN</name>
<dbReference type="Proteomes" id="UP000053647">
    <property type="component" value="Unassembled WGS sequence"/>
</dbReference>
<organism evidence="1 2">
    <name type="scientific">Paxillus involutus ATCC 200175</name>
    <dbReference type="NCBI Taxonomy" id="664439"/>
    <lineage>
        <taxon>Eukaryota</taxon>
        <taxon>Fungi</taxon>
        <taxon>Dikarya</taxon>
        <taxon>Basidiomycota</taxon>
        <taxon>Agaricomycotina</taxon>
        <taxon>Agaricomycetes</taxon>
        <taxon>Agaricomycetidae</taxon>
        <taxon>Boletales</taxon>
        <taxon>Paxilineae</taxon>
        <taxon>Paxillaceae</taxon>
        <taxon>Paxillus</taxon>
    </lineage>
</organism>
<sequence>MELFQALRKWEAAAREYNTIKNELNLEKACLNQMVKLESTLYDARPVVHDVTMRLGAMANVWAAIAADIRQIVYHSQSCGETRTSEKLFVQRVQRLEALYGCLSEALRYYQVTVWLPGARTLMESAIF</sequence>
<proteinExistence type="predicted"/>
<dbReference type="HOGENOM" id="CLU_146854_0_0_1"/>
<protein>
    <submittedName>
        <fullName evidence="1">Unplaced genomic scaffold PAXINscaffold_23, whole genome shotgun sequence</fullName>
    </submittedName>
</protein>
<evidence type="ECO:0000313" key="1">
    <source>
        <dbReference type="EMBL" id="KIJ14101.1"/>
    </source>
</evidence>
<dbReference type="EMBL" id="KN819345">
    <property type="protein sequence ID" value="KIJ14101.1"/>
    <property type="molecule type" value="Genomic_DNA"/>
</dbReference>
<dbReference type="AlphaFoldDB" id="A0A0C9U4F7"/>